<dbReference type="InterPro" id="IPR019265">
    <property type="entry name" value="RTRAF"/>
</dbReference>
<organism evidence="1">
    <name type="scientific">Ornithodoros turicata</name>
    <dbReference type="NCBI Taxonomy" id="34597"/>
    <lineage>
        <taxon>Eukaryota</taxon>
        <taxon>Metazoa</taxon>
        <taxon>Ecdysozoa</taxon>
        <taxon>Arthropoda</taxon>
        <taxon>Chelicerata</taxon>
        <taxon>Arachnida</taxon>
        <taxon>Acari</taxon>
        <taxon>Parasitiformes</taxon>
        <taxon>Ixodida</taxon>
        <taxon>Ixodoidea</taxon>
        <taxon>Argasidae</taxon>
        <taxon>Ornithodorinae</taxon>
        <taxon>Ornithodoros</taxon>
    </lineage>
</organism>
<sequence length="248" mass="28004">MFKRKLTALGYHNPDSFNIQSQGEFRALVSWLEDQKIRHYKIEDRDGLRQTDSSDWTQAYEAYLTDLGCPHKSSNQRAVADYLLALAVRLEYGDNVDKFKEASAEKLKEVVQSSAPTVVNENPLDNLNFESQEFKQGVKALAQYLNVAQHPDHLVTLQGICSLVRDRLSVEGQERVKEHKQATPYPLKESSLGFESGDAVLNHAAKVLRLLYVHDLRDLQTRINEAIVAVQAITANPKTDTRLGKVGR</sequence>
<accession>A0A2R5LDU9</accession>
<dbReference type="PANTHER" id="PTHR15924">
    <property type="entry name" value="CLE"/>
    <property type="match status" value="1"/>
</dbReference>
<reference evidence="1" key="1">
    <citation type="submission" date="2018-03" db="EMBL/GenBank/DDBJ databases">
        <title>The relapsing fever spirochete Borrelia turicatae persists in the highly oxidative environment of its soft-bodied tick vector.</title>
        <authorList>
            <person name="Bourret T.J."/>
            <person name="Boyle W.K."/>
            <person name="Valenzuela J.G."/>
            <person name="Oliveira F."/>
            <person name="Lopez J.E."/>
        </authorList>
    </citation>
    <scope>NUCLEOTIDE SEQUENCE</scope>
    <source>
        <strain evidence="1">Kansas strain/isolate</strain>
        <tissue evidence="1">Salivary glands</tissue>
    </source>
</reference>
<evidence type="ECO:0000313" key="1">
    <source>
        <dbReference type="EMBL" id="MBY07710.1"/>
    </source>
</evidence>
<protein>
    <submittedName>
        <fullName evidence="1">Putative carnitine deficiency associated protein</fullName>
    </submittedName>
</protein>
<dbReference type="AlphaFoldDB" id="A0A2R5LDU9"/>
<name>A0A2R5LDU9_9ACAR</name>
<dbReference type="EMBL" id="GGLE01003584">
    <property type="protein sequence ID" value="MBY07710.1"/>
    <property type="molecule type" value="Transcribed_RNA"/>
</dbReference>
<proteinExistence type="predicted"/>
<dbReference type="Pfam" id="PF10036">
    <property type="entry name" value="RLL"/>
    <property type="match status" value="1"/>
</dbReference>